<keyword evidence="1" id="KW-1133">Transmembrane helix</keyword>
<dbReference type="EMBL" id="AKWF02000085">
    <property type="protein sequence ID" value="EMO62268.1"/>
    <property type="molecule type" value="Genomic_DNA"/>
</dbReference>
<sequence>MKNSDETLFTKVFQVASRFYYKIRERLAQTFLYRTHVSYISIIFTMAPYF</sequence>
<evidence type="ECO:0000313" key="3">
    <source>
        <dbReference type="Proteomes" id="UP000012159"/>
    </source>
</evidence>
<keyword evidence="1" id="KW-0812">Transmembrane</keyword>
<reference evidence="2 3" key="1">
    <citation type="submission" date="2013-01" db="EMBL/GenBank/DDBJ databases">
        <authorList>
            <person name="Harkins D.M."/>
            <person name="Durkin A.S."/>
            <person name="Brinkac L.M."/>
            <person name="Haft D.H."/>
            <person name="Selengut J.D."/>
            <person name="Sanka R."/>
            <person name="DePew J."/>
            <person name="Purushe J."/>
            <person name="Picardeau M."/>
            <person name="Werts C."/>
            <person name="Goarant C."/>
            <person name="Vinetz J.M."/>
            <person name="Sutton G.G."/>
            <person name="Nierman W.C."/>
            <person name="Fouts D.E."/>
        </authorList>
    </citation>
    <scope>NUCLEOTIDE SEQUENCE [LARGE SCALE GENOMIC DNA]</scope>
    <source>
        <strain evidence="2 3">200901868</strain>
    </source>
</reference>
<proteinExistence type="predicted"/>
<gene>
    <name evidence="2" type="ORF">LEP1GSC133_4997</name>
</gene>
<evidence type="ECO:0000256" key="1">
    <source>
        <dbReference type="SAM" id="Phobius"/>
    </source>
</evidence>
<name>M6WKG6_LEPBO</name>
<organism evidence="2 3">
    <name type="scientific">Leptospira borgpetersenii serovar Pomona str. 200901868</name>
    <dbReference type="NCBI Taxonomy" id="1192866"/>
    <lineage>
        <taxon>Bacteria</taxon>
        <taxon>Pseudomonadati</taxon>
        <taxon>Spirochaetota</taxon>
        <taxon>Spirochaetia</taxon>
        <taxon>Leptospirales</taxon>
        <taxon>Leptospiraceae</taxon>
        <taxon>Leptospira</taxon>
    </lineage>
</organism>
<evidence type="ECO:0000313" key="2">
    <source>
        <dbReference type="EMBL" id="EMO62268.1"/>
    </source>
</evidence>
<dbReference type="Proteomes" id="UP000012159">
    <property type="component" value="Unassembled WGS sequence"/>
</dbReference>
<protein>
    <submittedName>
        <fullName evidence="2">Uncharacterized protein</fullName>
    </submittedName>
</protein>
<keyword evidence="1" id="KW-0472">Membrane</keyword>
<dbReference type="AlphaFoldDB" id="M6WKG6"/>
<feature type="transmembrane region" description="Helical" evidence="1">
    <location>
        <begin position="31"/>
        <end position="49"/>
    </location>
</feature>
<accession>M6WKG6</accession>
<comment type="caution">
    <text evidence="2">The sequence shown here is derived from an EMBL/GenBank/DDBJ whole genome shotgun (WGS) entry which is preliminary data.</text>
</comment>